<dbReference type="InterPro" id="IPR008920">
    <property type="entry name" value="TF_FadR/GntR_C"/>
</dbReference>
<reference evidence="5 6" key="1">
    <citation type="submission" date="2021-02" db="EMBL/GenBank/DDBJ databases">
        <title>FDA dAtabase for Regulatory Grade micrObial Sequences (FDA-ARGOS): Supporting development and validation of Infectious Disease Dx tests.</title>
        <authorList>
            <person name="Minogue T."/>
            <person name="Wolcott M."/>
            <person name="Wasieloski L."/>
            <person name="Aguilar W."/>
            <person name="Moore D."/>
            <person name="Jaissle J."/>
            <person name="Tallon L."/>
            <person name="Sadzewicz L."/>
            <person name="Zhao X."/>
            <person name="Boylan J."/>
            <person name="Ott S."/>
            <person name="Bowen H."/>
            <person name="Vavikolanu K."/>
            <person name="Mehta A."/>
            <person name="Aluvathingal J."/>
            <person name="Nadendla S."/>
            <person name="Yan Y."/>
            <person name="Sichtig H."/>
        </authorList>
    </citation>
    <scope>NUCLEOTIDE SEQUENCE [LARGE SCALE GENOMIC DNA]</scope>
    <source>
        <strain evidence="5 6">FDAARGOS_1272</strain>
    </source>
</reference>
<dbReference type="PANTHER" id="PTHR43537">
    <property type="entry name" value="TRANSCRIPTIONAL REGULATOR, GNTR FAMILY"/>
    <property type="match status" value="1"/>
</dbReference>
<keyword evidence="1" id="KW-0805">Transcription regulation</keyword>
<accession>A0A892IF30</accession>
<dbReference type="InterPro" id="IPR000524">
    <property type="entry name" value="Tscrpt_reg_HTH_GntR"/>
</dbReference>
<protein>
    <submittedName>
        <fullName evidence="5">FadR family transcriptional regulator</fullName>
    </submittedName>
</protein>
<dbReference type="EMBL" id="CP069483">
    <property type="protein sequence ID" value="QRO79961.1"/>
    <property type="molecule type" value="Genomic_DNA"/>
</dbReference>
<evidence type="ECO:0000256" key="2">
    <source>
        <dbReference type="ARBA" id="ARBA00023125"/>
    </source>
</evidence>
<dbReference type="AlphaFoldDB" id="A0A892IF30"/>
<sequence>MTDLSSLPASRDADAADRSYIGLARQIHAMVAAGAFEPGARLPSERSLADQFGVSRTQVREAIIALEVQGIVEVRVGSGIYVSSAADAARPVTFDVPRGPGPIETLRARGLIEAEVAALAATERKDADLDRLFFALATMREQMNDKAAYHAADREFHLRIAESTGNTVLLHMVTAMWDCARSDPLWDKIEEHFHSTALREASQEDHQRIFAAIMARDAAAARDAMRAHLSRVIAEFTQAWR</sequence>
<dbReference type="PRINTS" id="PR00035">
    <property type="entry name" value="HTHGNTR"/>
</dbReference>
<dbReference type="InterPro" id="IPR036390">
    <property type="entry name" value="WH_DNA-bd_sf"/>
</dbReference>
<dbReference type="GO" id="GO:0003700">
    <property type="term" value="F:DNA-binding transcription factor activity"/>
    <property type="evidence" value="ECO:0007669"/>
    <property type="project" value="InterPro"/>
</dbReference>
<evidence type="ECO:0000256" key="3">
    <source>
        <dbReference type="ARBA" id="ARBA00023163"/>
    </source>
</evidence>
<organism evidence="5 6">
    <name type="scientific">Burkholderia dolosa</name>
    <dbReference type="NCBI Taxonomy" id="152500"/>
    <lineage>
        <taxon>Bacteria</taxon>
        <taxon>Pseudomonadati</taxon>
        <taxon>Pseudomonadota</taxon>
        <taxon>Betaproteobacteria</taxon>
        <taxon>Burkholderiales</taxon>
        <taxon>Burkholderiaceae</taxon>
        <taxon>Burkholderia</taxon>
        <taxon>Burkholderia cepacia complex</taxon>
    </lineage>
</organism>
<dbReference type="GO" id="GO:0003677">
    <property type="term" value="F:DNA binding"/>
    <property type="evidence" value="ECO:0007669"/>
    <property type="project" value="UniProtKB-KW"/>
</dbReference>
<dbReference type="PANTHER" id="PTHR43537:SF5">
    <property type="entry name" value="UXU OPERON TRANSCRIPTIONAL REGULATOR"/>
    <property type="match status" value="1"/>
</dbReference>
<dbReference type="CDD" id="cd07377">
    <property type="entry name" value="WHTH_GntR"/>
    <property type="match status" value="1"/>
</dbReference>
<dbReference type="PROSITE" id="PS50949">
    <property type="entry name" value="HTH_GNTR"/>
    <property type="match status" value="1"/>
</dbReference>
<keyword evidence="2" id="KW-0238">DNA-binding</keyword>
<keyword evidence="6" id="KW-1185">Reference proteome</keyword>
<evidence type="ECO:0000313" key="5">
    <source>
        <dbReference type="EMBL" id="QRO79961.1"/>
    </source>
</evidence>
<evidence type="ECO:0000256" key="1">
    <source>
        <dbReference type="ARBA" id="ARBA00023015"/>
    </source>
</evidence>
<dbReference type="RefSeq" id="WP_006766007.1">
    <property type="nucleotide sequence ID" value="NZ_CABVPR010000017.1"/>
</dbReference>
<proteinExistence type="predicted"/>
<dbReference type="SUPFAM" id="SSF46785">
    <property type="entry name" value="Winged helix' DNA-binding domain"/>
    <property type="match status" value="1"/>
</dbReference>
<evidence type="ECO:0000259" key="4">
    <source>
        <dbReference type="PROSITE" id="PS50949"/>
    </source>
</evidence>
<feature type="domain" description="HTH gntR-type" evidence="4">
    <location>
        <begin position="17"/>
        <end position="85"/>
    </location>
</feature>
<dbReference type="GeneID" id="93129869"/>
<dbReference type="InterPro" id="IPR036388">
    <property type="entry name" value="WH-like_DNA-bd_sf"/>
</dbReference>
<dbReference type="SUPFAM" id="SSF48008">
    <property type="entry name" value="GntR ligand-binding domain-like"/>
    <property type="match status" value="1"/>
</dbReference>
<dbReference type="InterPro" id="IPR011711">
    <property type="entry name" value="GntR_C"/>
</dbReference>
<dbReference type="Pfam" id="PF07729">
    <property type="entry name" value="FCD"/>
    <property type="match status" value="1"/>
</dbReference>
<dbReference type="SMART" id="SM00345">
    <property type="entry name" value="HTH_GNTR"/>
    <property type="match status" value="1"/>
</dbReference>
<evidence type="ECO:0000313" key="6">
    <source>
        <dbReference type="Proteomes" id="UP000625568"/>
    </source>
</evidence>
<dbReference type="Gene3D" id="1.10.10.10">
    <property type="entry name" value="Winged helix-like DNA-binding domain superfamily/Winged helix DNA-binding domain"/>
    <property type="match status" value="1"/>
</dbReference>
<dbReference type="Gene3D" id="1.20.120.530">
    <property type="entry name" value="GntR ligand-binding domain-like"/>
    <property type="match status" value="1"/>
</dbReference>
<keyword evidence="3" id="KW-0804">Transcription</keyword>
<dbReference type="Pfam" id="PF00392">
    <property type="entry name" value="GntR"/>
    <property type="match status" value="1"/>
</dbReference>
<dbReference type="Proteomes" id="UP000625568">
    <property type="component" value="Chromosome 2"/>
</dbReference>
<name>A0A892IF30_9BURK</name>
<dbReference type="SMART" id="SM00895">
    <property type="entry name" value="FCD"/>
    <property type="match status" value="1"/>
</dbReference>
<gene>
    <name evidence="5" type="ORF">I6K02_16480</name>
</gene>